<accession>A0A8S0RQD7</accession>
<comment type="caution">
    <text evidence="1">The sequence shown here is derived from an EMBL/GenBank/DDBJ whole genome shotgun (WGS) entry which is preliminary data.</text>
</comment>
<evidence type="ECO:0000313" key="2">
    <source>
        <dbReference type="Proteomes" id="UP000594638"/>
    </source>
</evidence>
<name>A0A8S0RQD7_OLEEU</name>
<keyword evidence="2" id="KW-1185">Reference proteome</keyword>
<organism evidence="1 2">
    <name type="scientific">Olea europaea subsp. europaea</name>
    <dbReference type="NCBI Taxonomy" id="158383"/>
    <lineage>
        <taxon>Eukaryota</taxon>
        <taxon>Viridiplantae</taxon>
        <taxon>Streptophyta</taxon>
        <taxon>Embryophyta</taxon>
        <taxon>Tracheophyta</taxon>
        <taxon>Spermatophyta</taxon>
        <taxon>Magnoliopsida</taxon>
        <taxon>eudicotyledons</taxon>
        <taxon>Gunneridae</taxon>
        <taxon>Pentapetalae</taxon>
        <taxon>asterids</taxon>
        <taxon>lamiids</taxon>
        <taxon>Lamiales</taxon>
        <taxon>Oleaceae</taxon>
        <taxon>Oleeae</taxon>
        <taxon>Olea</taxon>
    </lineage>
</organism>
<evidence type="ECO:0000313" key="1">
    <source>
        <dbReference type="EMBL" id="CAA2982141.1"/>
    </source>
</evidence>
<proteinExistence type="predicted"/>
<dbReference type="AlphaFoldDB" id="A0A8S0RQD7"/>
<sequence length="216" mass="23932">MKTVAEESDFPMEELARQLLYLNGSFSADYSALPPPEQLKSPKLEIESPHSPSLQTVCSNCQNNIENETARHAAAAYILEHYPKVFRPKIVASPNKVVTARDQSALRGIVSAIVLIPSAQKSANALTARTVKIAKKGRLFSHSKNAQCFHKADRCSHDHVIRYSGCRSSLESKKTKTPVNLPSSNRGIPFNCSVQHYKQAQGWSSGCKIWRQECVP</sequence>
<reference evidence="1 2" key="1">
    <citation type="submission" date="2019-12" db="EMBL/GenBank/DDBJ databases">
        <authorList>
            <person name="Alioto T."/>
            <person name="Alioto T."/>
            <person name="Gomez Garrido J."/>
        </authorList>
    </citation>
    <scope>NUCLEOTIDE SEQUENCE [LARGE SCALE GENOMIC DNA]</scope>
</reference>
<dbReference type="Proteomes" id="UP000594638">
    <property type="component" value="Unassembled WGS sequence"/>
</dbReference>
<dbReference type="Gramene" id="OE9A051575T1">
    <property type="protein sequence ID" value="OE9A051575C1"/>
    <property type="gene ID" value="OE9A051575"/>
</dbReference>
<dbReference type="EMBL" id="CACTIH010003687">
    <property type="protein sequence ID" value="CAA2982141.1"/>
    <property type="molecule type" value="Genomic_DNA"/>
</dbReference>
<protein>
    <submittedName>
        <fullName evidence="1">Uncharacterized protein</fullName>
    </submittedName>
</protein>
<gene>
    <name evidence="1" type="ORF">OLEA9_A051575</name>
</gene>